<dbReference type="InParanoid" id="A0A371RH74"/>
<protein>
    <recommendedName>
        <fullName evidence="2">YCII-related domain-containing protein</fullName>
    </recommendedName>
</protein>
<reference evidence="3 4" key="1">
    <citation type="submission" date="2018-08" db="EMBL/GenBank/DDBJ databases">
        <title>Parvularcula sp. SM1705, isolated from surface water of the South Sea China.</title>
        <authorList>
            <person name="Sun L."/>
        </authorList>
    </citation>
    <scope>NUCLEOTIDE SEQUENCE [LARGE SCALE GENOMIC DNA]</scope>
    <source>
        <strain evidence="3 4">SM1705</strain>
    </source>
</reference>
<feature type="domain" description="YCII-related" evidence="2">
    <location>
        <begin position="16"/>
        <end position="89"/>
    </location>
</feature>
<sequence>MTDDKHFLLTYELSSDYLDRRGGYRAEHLGLAQLYASDGRLVLGGALVDPADKAVLIFKCPDDSDVRAFVQADPYVTNGLVTSWSIREWMTVVGDEAAWSVIV</sequence>
<dbReference type="NCBIfam" id="NF009508">
    <property type="entry name" value="PRK12866.1"/>
    <property type="match status" value="1"/>
</dbReference>
<comment type="similarity">
    <text evidence="1">Belongs to the YciI family.</text>
</comment>
<name>A0A371RH74_9PROT</name>
<dbReference type="PANTHER" id="PTHR33606">
    <property type="entry name" value="PROTEIN YCII"/>
    <property type="match status" value="1"/>
</dbReference>
<evidence type="ECO:0000313" key="3">
    <source>
        <dbReference type="EMBL" id="RFB04808.1"/>
    </source>
</evidence>
<dbReference type="OrthoDB" id="2293521at2"/>
<dbReference type="RefSeq" id="WP_116391441.1">
    <property type="nucleotide sequence ID" value="NZ_QUQO01000001.1"/>
</dbReference>
<dbReference type="Proteomes" id="UP000264589">
    <property type="component" value="Unassembled WGS sequence"/>
</dbReference>
<evidence type="ECO:0000256" key="1">
    <source>
        <dbReference type="ARBA" id="ARBA00007689"/>
    </source>
</evidence>
<evidence type="ECO:0000313" key="4">
    <source>
        <dbReference type="Proteomes" id="UP000264589"/>
    </source>
</evidence>
<accession>A0A371RH74</accession>
<dbReference type="AlphaFoldDB" id="A0A371RH74"/>
<dbReference type="Gene3D" id="3.30.70.1060">
    <property type="entry name" value="Dimeric alpha+beta barrel"/>
    <property type="match status" value="1"/>
</dbReference>
<dbReference type="InterPro" id="IPR011008">
    <property type="entry name" value="Dimeric_a/b-barrel"/>
</dbReference>
<evidence type="ECO:0000259" key="2">
    <source>
        <dbReference type="Pfam" id="PF03795"/>
    </source>
</evidence>
<keyword evidence="4" id="KW-1185">Reference proteome</keyword>
<organism evidence="3 4">
    <name type="scientific">Parvularcula marina</name>
    <dbReference type="NCBI Taxonomy" id="2292771"/>
    <lineage>
        <taxon>Bacteria</taxon>
        <taxon>Pseudomonadati</taxon>
        <taxon>Pseudomonadota</taxon>
        <taxon>Alphaproteobacteria</taxon>
        <taxon>Parvularculales</taxon>
        <taxon>Parvularculaceae</taxon>
        <taxon>Parvularcula</taxon>
    </lineage>
</organism>
<gene>
    <name evidence="3" type="ORF">DX908_05655</name>
</gene>
<dbReference type="Pfam" id="PF03795">
    <property type="entry name" value="YCII"/>
    <property type="match status" value="1"/>
</dbReference>
<proteinExistence type="inferred from homology"/>
<dbReference type="PANTHER" id="PTHR33606:SF3">
    <property type="entry name" value="PROTEIN YCII"/>
    <property type="match status" value="1"/>
</dbReference>
<dbReference type="InterPro" id="IPR005545">
    <property type="entry name" value="YCII"/>
</dbReference>
<dbReference type="EMBL" id="QUQO01000001">
    <property type="protein sequence ID" value="RFB04808.1"/>
    <property type="molecule type" value="Genomic_DNA"/>
</dbReference>
<comment type="caution">
    <text evidence="3">The sequence shown here is derived from an EMBL/GenBank/DDBJ whole genome shotgun (WGS) entry which is preliminary data.</text>
</comment>
<dbReference type="SUPFAM" id="SSF54909">
    <property type="entry name" value="Dimeric alpha+beta barrel"/>
    <property type="match status" value="1"/>
</dbReference>
<dbReference type="InterPro" id="IPR051807">
    <property type="entry name" value="Sec-metab_biosynth-assoc"/>
</dbReference>